<dbReference type="GO" id="GO:0022625">
    <property type="term" value="C:cytosolic large ribosomal subunit"/>
    <property type="evidence" value="ECO:0007669"/>
    <property type="project" value="TreeGrafter"/>
</dbReference>
<protein>
    <submittedName>
        <fullName evidence="5">60s ribosomal protein l38</fullName>
    </submittedName>
</protein>
<accession>S3CUL0</accession>
<evidence type="ECO:0000313" key="6">
    <source>
        <dbReference type="Proteomes" id="UP000016923"/>
    </source>
</evidence>
<dbReference type="VEuPathDB" id="FungiDB:F503_05508"/>
<gene>
    <name evidence="5" type="ORF">F503_05508</name>
</gene>
<dbReference type="InterPro" id="IPR038464">
    <property type="entry name" value="Ribosomal_eL38_sf"/>
</dbReference>
<proteinExistence type="inferred from homology"/>
<dbReference type="AlphaFoldDB" id="S3CUL0"/>
<keyword evidence="6" id="KW-1185">Reference proteome</keyword>
<dbReference type="GO" id="GO:0022618">
    <property type="term" value="P:protein-RNA complex assembly"/>
    <property type="evidence" value="ECO:0007669"/>
    <property type="project" value="TreeGrafter"/>
</dbReference>
<organism evidence="5 6">
    <name type="scientific">Ophiostoma piceae (strain UAMH 11346)</name>
    <name type="common">Sap stain fungus</name>
    <dbReference type="NCBI Taxonomy" id="1262450"/>
    <lineage>
        <taxon>Eukaryota</taxon>
        <taxon>Fungi</taxon>
        <taxon>Dikarya</taxon>
        <taxon>Ascomycota</taxon>
        <taxon>Pezizomycotina</taxon>
        <taxon>Sordariomycetes</taxon>
        <taxon>Sordariomycetidae</taxon>
        <taxon>Ophiostomatales</taxon>
        <taxon>Ophiostomataceae</taxon>
        <taxon>Ophiostoma</taxon>
    </lineage>
</organism>
<dbReference type="FunFam" id="3.30.720.90:FF:000001">
    <property type="entry name" value="60S ribosomal protein L38"/>
    <property type="match status" value="1"/>
</dbReference>
<keyword evidence="3 4" id="KW-0687">Ribonucleoprotein</keyword>
<dbReference type="EMBL" id="KE148146">
    <property type="protein sequence ID" value="EPE10413.1"/>
    <property type="molecule type" value="Genomic_DNA"/>
</dbReference>
<name>S3CUL0_OPHP1</name>
<dbReference type="GO" id="GO:0003735">
    <property type="term" value="F:structural constituent of ribosome"/>
    <property type="evidence" value="ECO:0007669"/>
    <property type="project" value="InterPro"/>
</dbReference>
<dbReference type="PANTHER" id="PTHR10965:SF0">
    <property type="entry name" value="LARGE RIBOSOMAL SUBUNIT PROTEIN EL38"/>
    <property type="match status" value="1"/>
</dbReference>
<evidence type="ECO:0000256" key="3">
    <source>
        <dbReference type="ARBA" id="ARBA00023274"/>
    </source>
</evidence>
<evidence type="ECO:0000256" key="4">
    <source>
        <dbReference type="RuleBase" id="RU003445"/>
    </source>
</evidence>
<evidence type="ECO:0000256" key="1">
    <source>
        <dbReference type="ARBA" id="ARBA00007803"/>
    </source>
</evidence>
<dbReference type="Proteomes" id="UP000016923">
    <property type="component" value="Unassembled WGS sequence"/>
</dbReference>
<dbReference type="GO" id="GO:0006412">
    <property type="term" value="P:translation"/>
    <property type="evidence" value="ECO:0007669"/>
    <property type="project" value="InterPro"/>
</dbReference>
<dbReference type="Gene3D" id="3.30.720.90">
    <property type="match status" value="1"/>
</dbReference>
<reference evidence="5 6" key="1">
    <citation type="journal article" date="2013" name="BMC Genomics">
        <title>The genome and transcriptome of the pine saprophyte Ophiostoma piceae, and a comparison with the bark beetle-associated pine pathogen Grosmannia clavigera.</title>
        <authorList>
            <person name="Haridas S."/>
            <person name="Wang Y."/>
            <person name="Lim L."/>
            <person name="Massoumi Alamouti S."/>
            <person name="Jackman S."/>
            <person name="Docking R."/>
            <person name="Robertson G."/>
            <person name="Birol I."/>
            <person name="Bohlmann J."/>
            <person name="Breuil C."/>
        </authorList>
    </citation>
    <scope>NUCLEOTIDE SEQUENCE [LARGE SCALE GENOMIC DNA]</scope>
    <source>
        <strain evidence="5 6">UAMH 11346</strain>
    </source>
</reference>
<dbReference type="Pfam" id="PF01781">
    <property type="entry name" value="Ribosomal_L38e"/>
    <property type="match status" value="1"/>
</dbReference>
<dbReference type="PANTHER" id="PTHR10965">
    <property type="entry name" value="60S RIBOSOMAL PROTEIN L38"/>
    <property type="match status" value="1"/>
</dbReference>
<keyword evidence="2 4" id="KW-0689">Ribosomal protein</keyword>
<sequence length="80" mass="9241">MPREVGDIKQFIEICRREDASDARIKKSKKTSQTKFKVRCKRNLYTLVLKDSDKADKLKQSLPPNLTCTEVNKKIKKTSA</sequence>
<dbReference type="STRING" id="1262450.S3CUL0"/>
<dbReference type="eggNOG" id="KOG3499">
    <property type="taxonomic scope" value="Eukaryota"/>
</dbReference>
<dbReference type="InterPro" id="IPR002675">
    <property type="entry name" value="Ribosomal_eL38"/>
</dbReference>
<dbReference type="HOGENOM" id="CLU_152057_1_0_1"/>
<comment type="similarity">
    <text evidence="1 4">Belongs to the eukaryotic ribosomal protein eL38 family.</text>
</comment>
<evidence type="ECO:0000313" key="5">
    <source>
        <dbReference type="EMBL" id="EPE10413.1"/>
    </source>
</evidence>
<dbReference type="OMA" id="RCHRFIY"/>
<dbReference type="OrthoDB" id="10250488at2759"/>
<evidence type="ECO:0000256" key="2">
    <source>
        <dbReference type="ARBA" id="ARBA00022980"/>
    </source>
</evidence>